<name>A0A0F9CJI3_9ZZZZ</name>
<reference evidence="2" key="1">
    <citation type="journal article" date="2015" name="Nature">
        <title>Complex archaea that bridge the gap between prokaryotes and eukaryotes.</title>
        <authorList>
            <person name="Spang A."/>
            <person name="Saw J.H."/>
            <person name="Jorgensen S.L."/>
            <person name="Zaremba-Niedzwiedzka K."/>
            <person name="Martijn J."/>
            <person name="Lind A.E."/>
            <person name="van Eijk R."/>
            <person name="Schleper C."/>
            <person name="Guy L."/>
            <person name="Ettema T.J."/>
        </authorList>
    </citation>
    <scope>NUCLEOTIDE SEQUENCE</scope>
</reference>
<dbReference type="Gene3D" id="3.30.70.270">
    <property type="match status" value="1"/>
</dbReference>
<dbReference type="SMART" id="SM00267">
    <property type="entry name" value="GGDEF"/>
    <property type="match status" value="1"/>
</dbReference>
<feature type="non-terminal residue" evidence="2">
    <location>
        <position position="369"/>
    </location>
</feature>
<dbReference type="GO" id="GO:0052621">
    <property type="term" value="F:diguanylate cyclase activity"/>
    <property type="evidence" value="ECO:0007669"/>
    <property type="project" value="TreeGrafter"/>
</dbReference>
<dbReference type="NCBIfam" id="TIGR00254">
    <property type="entry name" value="GGDEF"/>
    <property type="match status" value="1"/>
</dbReference>
<dbReference type="InterPro" id="IPR000160">
    <property type="entry name" value="GGDEF_dom"/>
</dbReference>
<evidence type="ECO:0000313" key="2">
    <source>
        <dbReference type="EMBL" id="KKL26607.1"/>
    </source>
</evidence>
<evidence type="ECO:0000259" key="1">
    <source>
        <dbReference type="PROSITE" id="PS50887"/>
    </source>
</evidence>
<dbReference type="InterPro" id="IPR050469">
    <property type="entry name" value="Diguanylate_Cyclase"/>
</dbReference>
<organism evidence="2">
    <name type="scientific">marine sediment metagenome</name>
    <dbReference type="NCBI Taxonomy" id="412755"/>
    <lineage>
        <taxon>unclassified sequences</taxon>
        <taxon>metagenomes</taxon>
        <taxon>ecological metagenomes</taxon>
    </lineage>
</organism>
<sequence length="369" mass="40925">MDRTNGDILLLSDNGVAEDITRLSGGAPLSHFRQPYPALEELARRHYGALLVAEGYPDLPGLVRAARRLSPDTRVFALCSPAGEAELRSSDMVGLEDYFVFPPTAEELDRVLRPSQVGVYQPVVPPEPVADFAGEISELLDAAGSEELAERIRKLAGRWTGRTLRWAEPAASGESGRPVLLMDTNDGPRVLLDENDAELPAQALGLLESLQRVAGPLAAQTRRAEALHRLAITDFLTGAYNRRYFYHFTDQLLQRARAEKFRVTLLLYDIDNFKRYNDSYSHATGDEILREIASLMDHVTREHDVVARIGGDEFAVLFWDDEPPRRPDSRHPQTAADLAERFMAVLAKHEFECLGPEARGVLTISGGLA</sequence>
<dbReference type="CDD" id="cd01949">
    <property type="entry name" value="GGDEF"/>
    <property type="match status" value="1"/>
</dbReference>
<feature type="domain" description="GGDEF" evidence="1">
    <location>
        <begin position="261"/>
        <end position="369"/>
    </location>
</feature>
<dbReference type="InterPro" id="IPR029787">
    <property type="entry name" value="Nucleotide_cyclase"/>
</dbReference>
<proteinExistence type="predicted"/>
<dbReference type="SUPFAM" id="SSF55073">
    <property type="entry name" value="Nucleotide cyclase"/>
    <property type="match status" value="1"/>
</dbReference>
<dbReference type="PANTHER" id="PTHR45138:SF9">
    <property type="entry name" value="DIGUANYLATE CYCLASE DGCM-RELATED"/>
    <property type="match status" value="1"/>
</dbReference>
<dbReference type="AlphaFoldDB" id="A0A0F9CJI3"/>
<dbReference type="Pfam" id="PF00990">
    <property type="entry name" value="GGDEF"/>
    <property type="match status" value="1"/>
</dbReference>
<dbReference type="InterPro" id="IPR043128">
    <property type="entry name" value="Rev_trsase/Diguanyl_cyclase"/>
</dbReference>
<dbReference type="PROSITE" id="PS50887">
    <property type="entry name" value="GGDEF"/>
    <property type="match status" value="1"/>
</dbReference>
<comment type="caution">
    <text evidence="2">The sequence shown here is derived from an EMBL/GenBank/DDBJ whole genome shotgun (WGS) entry which is preliminary data.</text>
</comment>
<dbReference type="PANTHER" id="PTHR45138">
    <property type="entry name" value="REGULATORY COMPONENTS OF SENSORY TRANSDUCTION SYSTEM"/>
    <property type="match status" value="1"/>
</dbReference>
<gene>
    <name evidence="2" type="ORF">LCGC14_2393610</name>
</gene>
<accession>A0A0F9CJI3</accession>
<protein>
    <recommendedName>
        <fullName evidence="1">GGDEF domain-containing protein</fullName>
    </recommendedName>
</protein>
<dbReference type="EMBL" id="LAZR01035776">
    <property type="protein sequence ID" value="KKL26607.1"/>
    <property type="molecule type" value="Genomic_DNA"/>
</dbReference>